<evidence type="ECO:0000313" key="3">
    <source>
        <dbReference type="Proteomes" id="UP001367508"/>
    </source>
</evidence>
<keyword evidence="3" id="KW-1185">Reference proteome</keyword>
<feature type="compositionally biased region" description="Basic and acidic residues" evidence="1">
    <location>
        <begin position="116"/>
        <end position="140"/>
    </location>
</feature>
<accession>A0AAN9PZG3</accession>
<evidence type="ECO:0000256" key="1">
    <source>
        <dbReference type="SAM" id="MobiDB-lite"/>
    </source>
</evidence>
<dbReference type="AlphaFoldDB" id="A0AAN9PZG3"/>
<proteinExistence type="predicted"/>
<evidence type="ECO:0000313" key="2">
    <source>
        <dbReference type="EMBL" id="KAK7315454.1"/>
    </source>
</evidence>
<feature type="region of interest" description="Disordered" evidence="1">
    <location>
        <begin position="116"/>
        <end position="169"/>
    </location>
</feature>
<sequence length="271" mass="31128">MTEGISLLYLGDMRLFALILFKQDFPPTYLCFLHLTRIQTERPCVKTDSGIQRKSLQDVPLSEFHEETEKEKRRILILSKSASKGIQCPWSLLKESPKQTRRGFLDLPHLLFLETQKQETQRSRERESELERKGIRDGSERSSFTSTEEKETSEQPRDWQHKSRGTLQGGHDQCIRLTESWSLLADNLPIRAIVVLNGALENNDITVAQLRWLSSLKWQHGQVVGQSRVYSHTLGSIPACVKTAFYPLLHVHGPTTPIRHLKVHIPPNQGF</sequence>
<name>A0AAN9PZG3_CANGL</name>
<comment type="caution">
    <text evidence="2">The sequence shown here is derived from an EMBL/GenBank/DDBJ whole genome shotgun (WGS) entry which is preliminary data.</text>
</comment>
<organism evidence="2 3">
    <name type="scientific">Canavalia gladiata</name>
    <name type="common">Sword bean</name>
    <name type="synonym">Dolichos gladiatus</name>
    <dbReference type="NCBI Taxonomy" id="3824"/>
    <lineage>
        <taxon>Eukaryota</taxon>
        <taxon>Viridiplantae</taxon>
        <taxon>Streptophyta</taxon>
        <taxon>Embryophyta</taxon>
        <taxon>Tracheophyta</taxon>
        <taxon>Spermatophyta</taxon>
        <taxon>Magnoliopsida</taxon>
        <taxon>eudicotyledons</taxon>
        <taxon>Gunneridae</taxon>
        <taxon>Pentapetalae</taxon>
        <taxon>rosids</taxon>
        <taxon>fabids</taxon>
        <taxon>Fabales</taxon>
        <taxon>Fabaceae</taxon>
        <taxon>Papilionoideae</taxon>
        <taxon>50 kb inversion clade</taxon>
        <taxon>NPAAA clade</taxon>
        <taxon>indigoferoid/millettioid clade</taxon>
        <taxon>Phaseoleae</taxon>
        <taxon>Canavalia</taxon>
    </lineage>
</organism>
<gene>
    <name evidence="2" type="ORF">VNO77_34001</name>
</gene>
<dbReference type="Proteomes" id="UP001367508">
    <property type="component" value="Unassembled WGS sequence"/>
</dbReference>
<dbReference type="EMBL" id="JAYMYQ010000008">
    <property type="protein sequence ID" value="KAK7315454.1"/>
    <property type="molecule type" value="Genomic_DNA"/>
</dbReference>
<protein>
    <submittedName>
        <fullName evidence="2">Uncharacterized protein</fullName>
    </submittedName>
</protein>
<feature type="compositionally biased region" description="Basic and acidic residues" evidence="1">
    <location>
        <begin position="147"/>
        <end position="161"/>
    </location>
</feature>
<reference evidence="2 3" key="1">
    <citation type="submission" date="2024-01" db="EMBL/GenBank/DDBJ databases">
        <title>The genomes of 5 underutilized Papilionoideae crops provide insights into root nodulation and disease resistanc.</title>
        <authorList>
            <person name="Jiang F."/>
        </authorList>
    </citation>
    <scope>NUCLEOTIDE SEQUENCE [LARGE SCALE GENOMIC DNA]</scope>
    <source>
        <strain evidence="2">LVBAO_FW01</strain>
        <tissue evidence="2">Leaves</tissue>
    </source>
</reference>